<evidence type="ECO:0000256" key="6">
    <source>
        <dbReference type="ARBA" id="ARBA00022692"/>
    </source>
</evidence>
<evidence type="ECO:0000256" key="4">
    <source>
        <dbReference type="ARBA" id="ARBA00022475"/>
    </source>
</evidence>
<evidence type="ECO:0000256" key="2">
    <source>
        <dbReference type="ARBA" id="ARBA00004919"/>
    </source>
</evidence>
<evidence type="ECO:0000313" key="16">
    <source>
        <dbReference type="Proteomes" id="UP000500930"/>
    </source>
</evidence>
<comment type="miscellaneous">
    <text evidence="14">Carbon 2 of the heme B porphyrin ring is defined according to the Fischer nomenclature.</text>
</comment>
<evidence type="ECO:0000256" key="5">
    <source>
        <dbReference type="ARBA" id="ARBA00022679"/>
    </source>
</evidence>
<evidence type="ECO:0000256" key="7">
    <source>
        <dbReference type="ARBA" id="ARBA00022989"/>
    </source>
</evidence>
<keyword evidence="7 14" id="KW-1133">Transmembrane helix</keyword>
<dbReference type="CDD" id="cd13957">
    <property type="entry name" value="PT_UbiA_Cox10"/>
    <property type="match status" value="1"/>
</dbReference>
<dbReference type="InterPro" id="IPR030470">
    <property type="entry name" value="UbiA_prenylTrfase_CS"/>
</dbReference>
<dbReference type="Gene3D" id="1.10.357.140">
    <property type="entry name" value="UbiA prenyltransferase"/>
    <property type="match status" value="1"/>
</dbReference>
<dbReference type="NCBIfam" id="TIGR01473">
    <property type="entry name" value="cyoE_ctaB"/>
    <property type="match status" value="1"/>
</dbReference>
<keyword evidence="4 14" id="KW-1003">Cell membrane</keyword>
<evidence type="ECO:0000256" key="3">
    <source>
        <dbReference type="ARBA" id="ARBA00012292"/>
    </source>
</evidence>
<comment type="catalytic activity">
    <reaction evidence="13 14">
        <text>heme b + (2E,6E)-farnesyl diphosphate + H2O = Fe(II)-heme o + diphosphate</text>
        <dbReference type="Rhea" id="RHEA:28070"/>
        <dbReference type="ChEBI" id="CHEBI:15377"/>
        <dbReference type="ChEBI" id="CHEBI:33019"/>
        <dbReference type="ChEBI" id="CHEBI:60344"/>
        <dbReference type="ChEBI" id="CHEBI:60530"/>
        <dbReference type="ChEBI" id="CHEBI:175763"/>
        <dbReference type="EC" id="2.5.1.141"/>
    </reaction>
</comment>
<feature type="transmembrane region" description="Helical" evidence="14">
    <location>
        <begin position="93"/>
        <end position="116"/>
    </location>
</feature>
<dbReference type="NCBIfam" id="NF003349">
    <property type="entry name" value="PRK04375.1-2"/>
    <property type="match status" value="1"/>
</dbReference>
<feature type="transmembrane region" description="Helical" evidence="14">
    <location>
        <begin position="277"/>
        <end position="294"/>
    </location>
</feature>
<dbReference type="GO" id="GO:0005886">
    <property type="term" value="C:plasma membrane"/>
    <property type="evidence" value="ECO:0007669"/>
    <property type="project" value="UniProtKB-SubCell"/>
</dbReference>
<dbReference type="Proteomes" id="UP000500930">
    <property type="component" value="Chromosome"/>
</dbReference>
<dbReference type="UniPathway" id="UPA00834">
    <property type="reaction ID" value="UER00712"/>
</dbReference>
<proteinExistence type="inferred from homology"/>
<gene>
    <name evidence="14 15" type="primary">ctaB</name>
    <name evidence="15" type="ORF">ANPL_03905</name>
</gene>
<feature type="transmembrane region" description="Helical" evidence="14">
    <location>
        <begin position="245"/>
        <end position="265"/>
    </location>
</feature>
<dbReference type="GO" id="GO:0048034">
    <property type="term" value="P:heme O biosynthetic process"/>
    <property type="evidence" value="ECO:0007669"/>
    <property type="project" value="UniProtKB-UniRule"/>
</dbReference>
<feature type="transmembrane region" description="Helical" evidence="14">
    <location>
        <begin position="122"/>
        <end position="140"/>
    </location>
</feature>
<evidence type="ECO:0000256" key="11">
    <source>
        <dbReference type="ARBA" id="ARBA00040810"/>
    </source>
</evidence>
<evidence type="ECO:0000256" key="9">
    <source>
        <dbReference type="ARBA" id="ARBA00023136"/>
    </source>
</evidence>
<evidence type="ECO:0000256" key="10">
    <source>
        <dbReference type="ARBA" id="ARBA00030253"/>
    </source>
</evidence>
<comment type="function">
    <text evidence="14">Converts heme B (protoheme IX) to heme O by substitution of the vinyl group on carbon 2 of heme B porphyrin ring with a hydroxyethyl farnesyl side group.</text>
</comment>
<dbReference type="InterPro" id="IPR044878">
    <property type="entry name" value="UbiA_sf"/>
</dbReference>
<keyword evidence="5 14" id="KW-0808">Transferase</keyword>
<dbReference type="InterPro" id="IPR000537">
    <property type="entry name" value="UbiA_prenyltransferase"/>
</dbReference>
<feature type="transmembrane region" description="Helical" evidence="14">
    <location>
        <begin position="52"/>
        <end position="72"/>
    </location>
</feature>
<name>A0A858PZ22_9RICK</name>
<dbReference type="EC" id="2.5.1.141" evidence="3 14"/>
<dbReference type="PANTHER" id="PTHR43448:SF7">
    <property type="entry name" value="4-HYDROXYBENZOATE SOLANESYLTRANSFERASE"/>
    <property type="match status" value="1"/>
</dbReference>
<dbReference type="PROSITE" id="PS00943">
    <property type="entry name" value="UBIA"/>
    <property type="match status" value="1"/>
</dbReference>
<evidence type="ECO:0000256" key="13">
    <source>
        <dbReference type="ARBA" id="ARBA00047690"/>
    </source>
</evidence>
<feature type="transmembrane region" description="Helical" evidence="14">
    <location>
        <begin position="220"/>
        <end position="239"/>
    </location>
</feature>
<comment type="subcellular location">
    <subcellularLocation>
        <location evidence="1 14">Cell membrane</location>
        <topology evidence="1 14">Multi-pass membrane protein</topology>
    </subcellularLocation>
</comment>
<comment type="pathway">
    <text evidence="2 14">Porphyrin-containing compound metabolism; heme O biosynthesis; heme O from protoheme: step 1/1.</text>
</comment>
<dbReference type="KEGG" id="aplt:ANPL_03905"/>
<organism evidence="15 16">
    <name type="scientific">Anaplasma platys</name>
    <dbReference type="NCBI Taxonomy" id="949"/>
    <lineage>
        <taxon>Bacteria</taxon>
        <taxon>Pseudomonadati</taxon>
        <taxon>Pseudomonadota</taxon>
        <taxon>Alphaproteobacteria</taxon>
        <taxon>Rickettsiales</taxon>
        <taxon>Anaplasmataceae</taxon>
        <taxon>Anaplasma</taxon>
    </lineage>
</organism>
<feature type="transmembrane region" description="Helical" evidence="14">
    <location>
        <begin position="27"/>
        <end position="46"/>
    </location>
</feature>
<dbReference type="PANTHER" id="PTHR43448">
    <property type="entry name" value="PROTOHEME IX FARNESYLTRANSFERASE, MITOCHONDRIAL"/>
    <property type="match status" value="1"/>
</dbReference>
<evidence type="ECO:0000256" key="12">
    <source>
        <dbReference type="ARBA" id="ARBA00042475"/>
    </source>
</evidence>
<accession>A0A858PZ22</accession>
<dbReference type="RefSeq" id="WP_169193430.1">
    <property type="nucleotide sequence ID" value="NZ_CP046391.1"/>
</dbReference>
<dbReference type="InterPro" id="IPR006369">
    <property type="entry name" value="Protohaem_IX_farnesylTrfase"/>
</dbReference>
<comment type="similarity">
    <text evidence="14">Belongs to the UbiA prenyltransferase family. Protoheme IX farnesyltransferase subfamily.</text>
</comment>
<dbReference type="EMBL" id="CP046391">
    <property type="protein sequence ID" value="QJC27829.1"/>
    <property type="molecule type" value="Genomic_DNA"/>
</dbReference>
<reference evidence="15 16" key="1">
    <citation type="journal article" date="2020" name="Pathogens">
        <title>First Whole Genome Sequence of Anaplasma platys, an Obligate Intracellular Rickettsial Pathogen of Dogs.</title>
        <authorList>
            <person name="Llanes A."/>
            <person name="Rajeev S."/>
        </authorList>
    </citation>
    <scope>NUCLEOTIDE SEQUENCE [LARGE SCALE GENOMIC DNA]</scope>
    <source>
        <strain evidence="15 16">S3</strain>
    </source>
</reference>
<feature type="transmembrane region" description="Helical" evidence="14">
    <location>
        <begin position="176"/>
        <end position="195"/>
    </location>
</feature>
<keyword evidence="16" id="KW-1185">Reference proteome</keyword>
<evidence type="ECO:0000256" key="14">
    <source>
        <dbReference type="HAMAP-Rule" id="MF_00154"/>
    </source>
</evidence>
<keyword evidence="8 14" id="KW-0350">Heme biosynthesis</keyword>
<sequence>MSGDKSSDSPLVRASAKDYWKLVKPRIMYLVVFTASAGIMVAPGVVHPLIGLVATLCVALGSGAAGALNMWYDSDIDALMTRTSSRPVPSGRISKVNALECGLALSIIAVLIMAIVVNYLSAALLAGSIFFYAVIYTILLKRRTPQNIVIGGIAGAFPPVIGWASVSGSLAGESMVLFLIIFLWTPPHFWALSLLNREDYRNAGIPMLPVISISSTRTHVLGYSIALFLSTLLPCFFVSEVALYAINAISLGSVFIVRASSLFAEKCEPSHDHCMDLFSYSIYYLFLIFSAVVLCN</sequence>
<dbReference type="HAMAP" id="MF_00154">
    <property type="entry name" value="CyoE_CtaB"/>
    <property type="match status" value="1"/>
</dbReference>
<evidence type="ECO:0000313" key="15">
    <source>
        <dbReference type="EMBL" id="QJC27829.1"/>
    </source>
</evidence>
<keyword evidence="9 14" id="KW-0472">Membrane</keyword>
<dbReference type="Pfam" id="PF01040">
    <property type="entry name" value="UbiA"/>
    <property type="match status" value="1"/>
</dbReference>
<evidence type="ECO:0000256" key="8">
    <source>
        <dbReference type="ARBA" id="ARBA00023133"/>
    </source>
</evidence>
<dbReference type="AlphaFoldDB" id="A0A858PZ22"/>
<keyword evidence="6 14" id="KW-0812">Transmembrane</keyword>
<dbReference type="GO" id="GO:0008495">
    <property type="term" value="F:protoheme IX farnesyltransferase activity"/>
    <property type="evidence" value="ECO:0007669"/>
    <property type="project" value="UniProtKB-UniRule"/>
</dbReference>
<feature type="transmembrane region" description="Helical" evidence="14">
    <location>
        <begin position="147"/>
        <end position="164"/>
    </location>
</feature>
<evidence type="ECO:0000256" key="1">
    <source>
        <dbReference type="ARBA" id="ARBA00004651"/>
    </source>
</evidence>
<protein>
    <recommendedName>
        <fullName evidence="11 14">Protoheme IX farnesyltransferase</fullName>
        <ecNumber evidence="3 14">2.5.1.141</ecNumber>
    </recommendedName>
    <alternativeName>
        <fullName evidence="12 14">Heme B farnesyltransferase</fullName>
    </alternativeName>
    <alternativeName>
        <fullName evidence="10 14">Heme O synthase</fullName>
    </alternativeName>
</protein>